<keyword evidence="8" id="KW-0963">Cytoplasm</keyword>
<dbReference type="GO" id="GO:0004134">
    <property type="term" value="F:4-alpha-glucanotransferase activity"/>
    <property type="evidence" value="ECO:0007669"/>
    <property type="project" value="UniProtKB-EC"/>
</dbReference>
<evidence type="ECO:0000256" key="16">
    <source>
        <dbReference type="ARBA" id="ARBA00031477"/>
    </source>
</evidence>
<evidence type="ECO:0000256" key="14">
    <source>
        <dbReference type="ARBA" id="ARBA00023295"/>
    </source>
</evidence>
<dbReference type="GO" id="GO:0005978">
    <property type="term" value="P:glycogen biosynthetic process"/>
    <property type="evidence" value="ECO:0007669"/>
    <property type="project" value="UniProtKB-KW"/>
</dbReference>
<dbReference type="GO" id="GO:0005980">
    <property type="term" value="P:glycogen catabolic process"/>
    <property type="evidence" value="ECO:0007669"/>
    <property type="project" value="InterPro"/>
</dbReference>
<evidence type="ECO:0000256" key="1">
    <source>
        <dbReference type="ARBA" id="ARBA00000439"/>
    </source>
</evidence>
<dbReference type="EMBL" id="MU003797">
    <property type="protein sequence ID" value="KAF2720627.1"/>
    <property type="molecule type" value="Genomic_DNA"/>
</dbReference>
<evidence type="ECO:0000259" key="18">
    <source>
        <dbReference type="Pfam" id="PF06202"/>
    </source>
</evidence>
<evidence type="ECO:0000256" key="17">
    <source>
        <dbReference type="SAM" id="MobiDB-lite"/>
    </source>
</evidence>
<dbReference type="GO" id="GO:0004135">
    <property type="term" value="F:amylo-alpha-1,6-glucosidase activity"/>
    <property type="evidence" value="ECO:0007669"/>
    <property type="project" value="UniProtKB-EC"/>
</dbReference>
<feature type="domain" description="Glycogen debranching enzyme glucanotransferase" evidence="20">
    <location>
        <begin position="148"/>
        <end position="583"/>
    </location>
</feature>
<dbReference type="Proteomes" id="UP000799441">
    <property type="component" value="Unassembled WGS sequence"/>
</dbReference>
<evidence type="ECO:0000256" key="9">
    <source>
        <dbReference type="ARBA" id="ARBA00022676"/>
    </source>
</evidence>
<evidence type="ECO:0000256" key="12">
    <source>
        <dbReference type="ARBA" id="ARBA00023056"/>
    </source>
</evidence>
<dbReference type="FunFam" id="1.50.10.10:FF:000039">
    <property type="entry name" value="Glycogen debranching enzyme Gdb1, putative"/>
    <property type="match status" value="1"/>
</dbReference>
<comment type="subcellular location">
    <subcellularLocation>
        <location evidence="4">Cytoplasm</location>
    </subcellularLocation>
</comment>
<dbReference type="EC" id="2.4.1.25" evidence="5"/>
<dbReference type="OrthoDB" id="10248904at2759"/>
<dbReference type="Gene3D" id="3.20.20.80">
    <property type="entry name" value="Glycosidases"/>
    <property type="match status" value="2"/>
</dbReference>
<dbReference type="FunFam" id="3.20.20.80:FF:000242">
    <property type="entry name" value="Glycogen debranching enzyme Gdb1, putative"/>
    <property type="match status" value="1"/>
</dbReference>
<dbReference type="Pfam" id="PF14699">
    <property type="entry name" value="hGDE_N"/>
    <property type="match status" value="1"/>
</dbReference>
<evidence type="ECO:0000256" key="5">
    <source>
        <dbReference type="ARBA" id="ARBA00012560"/>
    </source>
</evidence>
<dbReference type="InterPro" id="IPR010401">
    <property type="entry name" value="AGL/Gdb1"/>
</dbReference>
<feature type="compositionally biased region" description="Polar residues" evidence="17">
    <location>
        <begin position="1"/>
        <end position="11"/>
    </location>
</feature>
<evidence type="ECO:0000259" key="19">
    <source>
        <dbReference type="Pfam" id="PF14699"/>
    </source>
</evidence>
<evidence type="ECO:0000313" key="22">
    <source>
        <dbReference type="EMBL" id="KAF2720627.1"/>
    </source>
</evidence>
<keyword evidence="14" id="KW-0326">Glycosidase</keyword>
<keyword evidence="12" id="KW-0320">Glycogen biosynthesis</keyword>
<evidence type="ECO:0000256" key="3">
    <source>
        <dbReference type="ARBA" id="ARBA00003530"/>
    </source>
</evidence>
<dbReference type="InterPro" id="IPR032792">
    <property type="entry name" value="AGL_glucanoTrfase"/>
</dbReference>
<keyword evidence="13" id="KW-0511">Multifunctional enzyme</keyword>
<comment type="caution">
    <text evidence="22">The sequence shown here is derived from an EMBL/GenBank/DDBJ whole genome shotgun (WGS) entry which is preliminary data.</text>
</comment>
<dbReference type="InterPro" id="IPR012341">
    <property type="entry name" value="6hp_glycosidase-like_sf"/>
</dbReference>
<evidence type="ECO:0000256" key="2">
    <source>
        <dbReference type="ARBA" id="ARBA00000927"/>
    </source>
</evidence>
<dbReference type="Pfam" id="PF14701">
    <property type="entry name" value="hDGE_amylase"/>
    <property type="match status" value="1"/>
</dbReference>
<reference evidence="22" key="1">
    <citation type="journal article" date="2020" name="Stud. Mycol.">
        <title>101 Dothideomycetes genomes: a test case for predicting lifestyles and emergence of pathogens.</title>
        <authorList>
            <person name="Haridas S."/>
            <person name="Albert R."/>
            <person name="Binder M."/>
            <person name="Bloem J."/>
            <person name="Labutti K."/>
            <person name="Salamov A."/>
            <person name="Andreopoulos B."/>
            <person name="Baker S."/>
            <person name="Barry K."/>
            <person name="Bills G."/>
            <person name="Bluhm B."/>
            <person name="Cannon C."/>
            <person name="Castanera R."/>
            <person name="Culley D."/>
            <person name="Daum C."/>
            <person name="Ezra D."/>
            <person name="Gonzalez J."/>
            <person name="Henrissat B."/>
            <person name="Kuo A."/>
            <person name="Liang C."/>
            <person name="Lipzen A."/>
            <person name="Lutzoni F."/>
            <person name="Magnuson J."/>
            <person name="Mondo S."/>
            <person name="Nolan M."/>
            <person name="Ohm R."/>
            <person name="Pangilinan J."/>
            <person name="Park H.-J."/>
            <person name="Ramirez L."/>
            <person name="Alfaro M."/>
            <person name="Sun H."/>
            <person name="Tritt A."/>
            <person name="Yoshinaga Y."/>
            <person name="Zwiers L.-H."/>
            <person name="Turgeon B."/>
            <person name="Goodwin S."/>
            <person name="Spatafora J."/>
            <person name="Crous P."/>
            <person name="Grigoriev I."/>
        </authorList>
    </citation>
    <scope>NUCLEOTIDE SEQUENCE</scope>
    <source>
        <strain evidence="22">CBS 116435</strain>
    </source>
</reference>
<dbReference type="Pfam" id="PF06202">
    <property type="entry name" value="GDE_C"/>
    <property type="match status" value="1"/>
</dbReference>
<dbReference type="Pfam" id="PF14702">
    <property type="entry name" value="hGDE_central"/>
    <property type="match status" value="1"/>
</dbReference>
<keyword evidence="9" id="KW-0328">Glycosyltransferase</keyword>
<keyword evidence="10" id="KW-0808">Transferase</keyword>
<proteinExistence type="inferred from homology"/>
<evidence type="ECO:0000256" key="13">
    <source>
        <dbReference type="ARBA" id="ARBA00023268"/>
    </source>
</evidence>
<comment type="catalytic activity">
    <reaction evidence="1">
        <text>Transfers a segment of a (1-&gt;4)-alpha-D-glucan to a new position in an acceptor, which may be glucose or a (1-&gt;4)-alpha-D-glucan.</text>
        <dbReference type="EC" id="2.4.1.25"/>
    </reaction>
</comment>
<protein>
    <recommendedName>
        <fullName evidence="7">Glycogen debranching enzyme</fullName>
        <ecNumber evidence="5">2.4.1.25</ecNumber>
        <ecNumber evidence="6">3.2.1.33</ecNumber>
    </recommendedName>
    <alternativeName>
        <fullName evidence="16">Glycogen debrancher</fullName>
    </alternativeName>
</protein>
<sequence length="1562" mass="175031">MAPPHVSNTTFHLLPLRDDGSPDLDSGPSETPYIYLDPPTSPAYSIRFEIPGSASVCHEGSLWCNIPAEGETFERSNFKEYKLTPSFNSAINIDIPVFNAGAFSYYLTHTPIPPFAIRDAKNVSPPKPTKTREYYIDVEPRLRVQKTNVPLDAISVISVLSKFMGKYPSDWDRHLHGISERGYNMIHYTPLMTRGISNSPYSLYDQLTFDKEVFPNGEKDVADLVKRMDEDFGLMALTDVVWNHSANNSGWLEEHPDAGYNIKTAPHLESAFLLDTELLKYSESLTSRGLPTKLTSTDDLQKIMDGVRKDVIPALNLWQFYVCDVERDTKAAVEAWTSGKTERPAGASIDGADSWSLKQKADWLREHAFIGTDRMGERYRRHVHAEHAAALLEVLLGKYDGQSSDQRSAHGTVQRFLNEVNLEWYREYDSDVEAIIDQVFNRAKYTRLEEGGPKIGEINEKNPLIETYFTRLPENATTKKHDPGCLALANNGWVWAADVMRDNAGPESKVYLRRELIVWADCVKLRYGKGPEDSPFLWKFMKDYTQLMAKYFTGFRIDNCHSTPLHVAEYMLDAARQVRPNLVVAAELFSGDESMDYLYCQRLGISALIREAMQVWSTAELSRLVHINCGRPVGSFEVDDITGADVKANGNIPNGIASPPAGREIVKRVLPSKLHALLMDCTHDNETPVQRRDGRDTLPTSALVAMCASASGSVFGMDELYPQIIELVHETRPYTSPYSEIGLDKKIKIGSSSNTGVDGIGGIKKLMNQLHTIMGMDGYDESHVHHDGEYITVHRLHPRSRKGYYLIAHTAFPGYGNGNAGFSPQTLTGTKARLLGAWSLECDQSEEAKKEAREADVLKGVPSQTKDLKGVKVEVRGDDTVVSVPDRFPPGSIAVFETWIPAAEHSEGLDKFVTSGAREAFSECSLIDLNALLYRADAEEQAASGGKDGSYTIDGVGTLVYCGLQGWWSVIRDVIARNDLGHPICNHLREGQWALDYIVGRLDKLSSQQGYSGLEAPAEWLRTRFDAIRKLPSFLLPRYFALVVRTAYKAAYARGVEQMNENVRDGQEFMQALAMVSVQCQGYMPNASLWPQKLVPSLAAGLPHFAQDWARCWGRDIMIAMRGLLLCTGRPEDAREHLLCFASVVKHGMVPNLLGSGKIPRYNSRDSVWFFLQNIQDYCNLVPGGDKILQEKVKRRFQPYDDEWFPWDDPKAYAKESTVAEVVHECLQRHAEGMHFREYNAGPGIDSQMKSEGFNIDIETDWEDTGMIFGGNEWNCGTWMDKMGESEKAGNKGHPGTSRDGAPVEITGMLYSALRWVDSLQSDGKIPTSSVKTKEGKEVSYKAWADKIKASFERCYYVPADASEDSSYDVNPSIINRRGIYKDVYRGIKEFRDYQLRANFPIAMCVAPDLFDPEHALLALEQADINLLGPTGMATLDPGDYEYNPWYINSEDSDNFATAKGRCYHQGPEWLWPTGFFLRALLKFDLIKRRKNGEGKKGKEESLFLISQRLRGCIEMIKTSPWAGLTELTNKGGVECSDSCPTQAWSAGCILDLFDDAAREDV</sequence>
<dbReference type="InterPro" id="IPR032788">
    <property type="entry name" value="AGL_central"/>
</dbReference>
<comment type="function">
    <text evidence="3">Multifunctional enzyme acting as 1,4-alpha-D-glucan:1,4-alpha-D-glucan 4-alpha-D-glycosyltransferase and amylo-1,6-glucosidase in glycogen degradation.</text>
</comment>
<dbReference type="CDD" id="cd11327">
    <property type="entry name" value="AmyAc_Glg_debranch_2"/>
    <property type="match status" value="1"/>
</dbReference>
<dbReference type="GO" id="GO:0005737">
    <property type="term" value="C:cytoplasm"/>
    <property type="evidence" value="ECO:0007669"/>
    <property type="project" value="UniProtKB-SubCell"/>
</dbReference>
<evidence type="ECO:0000256" key="15">
    <source>
        <dbReference type="ARBA" id="ARBA00025780"/>
    </source>
</evidence>
<gene>
    <name evidence="22" type="ORF">K431DRAFT_313122</name>
</gene>
<evidence type="ECO:0000256" key="10">
    <source>
        <dbReference type="ARBA" id="ARBA00022679"/>
    </source>
</evidence>
<evidence type="ECO:0000256" key="7">
    <source>
        <dbReference type="ARBA" id="ARBA00020723"/>
    </source>
</evidence>
<feature type="domain" description="Glycogen debranching enzyme central" evidence="21">
    <location>
        <begin position="759"/>
        <end position="1002"/>
    </location>
</feature>
<comment type="similarity">
    <text evidence="15">Belongs to the glycogen debranching enzyme family.</text>
</comment>
<evidence type="ECO:0000256" key="6">
    <source>
        <dbReference type="ARBA" id="ARBA00012778"/>
    </source>
</evidence>
<dbReference type="Gene3D" id="1.50.10.10">
    <property type="match status" value="1"/>
</dbReference>
<dbReference type="InterPro" id="IPR032790">
    <property type="entry name" value="GDE_C"/>
</dbReference>
<dbReference type="SUPFAM" id="SSF48208">
    <property type="entry name" value="Six-hairpin glycosidases"/>
    <property type="match status" value="1"/>
</dbReference>
<dbReference type="EC" id="3.2.1.33" evidence="6"/>
<comment type="catalytic activity">
    <reaction evidence="2">
        <text>Hydrolysis of (1-&gt;6)-alpha-D-glucosidic branch linkages in glycogen phosphorylase limit dextrin.</text>
        <dbReference type="EC" id="3.2.1.33"/>
    </reaction>
</comment>
<dbReference type="PANTHER" id="PTHR10569:SF2">
    <property type="entry name" value="GLYCOGEN DEBRANCHING ENZYME"/>
    <property type="match status" value="1"/>
</dbReference>
<dbReference type="InterPro" id="IPR017853">
    <property type="entry name" value="GH"/>
</dbReference>
<dbReference type="InterPro" id="IPR008928">
    <property type="entry name" value="6-hairpin_glycosidase_sf"/>
</dbReference>
<evidence type="ECO:0000256" key="4">
    <source>
        <dbReference type="ARBA" id="ARBA00004496"/>
    </source>
</evidence>
<keyword evidence="23" id="KW-1185">Reference proteome</keyword>
<name>A0A9P4ULY0_9PEZI</name>
<dbReference type="InterPro" id="IPR029436">
    <property type="entry name" value="AGL_euk_N"/>
</dbReference>
<evidence type="ECO:0000259" key="21">
    <source>
        <dbReference type="Pfam" id="PF14702"/>
    </source>
</evidence>
<dbReference type="SUPFAM" id="SSF51445">
    <property type="entry name" value="(Trans)glycosidases"/>
    <property type="match status" value="1"/>
</dbReference>
<dbReference type="PANTHER" id="PTHR10569">
    <property type="entry name" value="GLYCOGEN DEBRANCHING ENZYME"/>
    <property type="match status" value="1"/>
</dbReference>
<keyword evidence="11 22" id="KW-0378">Hydrolase</keyword>
<feature type="region of interest" description="Disordered" evidence="17">
    <location>
        <begin position="1"/>
        <end position="32"/>
    </location>
</feature>
<evidence type="ECO:0000256" key="8">
    <source>
        <dbReference type="ARBA" id="ARBA00022490"/>
    </source>
</evidence>
<accession>A0A9P4ULY0</accession>
<evidence type="ECO:0000313" key="23">
    <source>
        <dbReference type="Proteomes" id="UP000799441"/>
    </source>
</evidence>
<feature type="domain" description="Glycogen debranching enzyme C-terminal" evidence="18">
    <location>
        <begin position="1092"/>
        <end position="1552"/>
    </location>
</feature>
<evidence type="ECO:0000259" key="20">
    <source>
        <dbReference type="Pfam" id="PF14701"/>
    </source>
</evidence>
<organism evidence="22 23">
    <name type="scientific">Polychaeton citri CBS 116435</name>
    <dbReference type="NCBI Taxonomy" id="1314669"/>
    <lineage>
        <taxon>Eukaryota</taxon>
        <taxon>Fungi</taxon>
        <taxon>Dikarya</taxon>
        <taxon>Ascomycota</taxon>
        <taxon>Pezizomycotina</taxon>
        <taxon>Dothideomycetes</taxon>
        <taxon>Dothideomycetidae</taxon>
        <taxon>Capnodiales</taxon>
        <taxon>Capnodiaceae</taxon>
        <taxon>Polychaeton</taxon>
    </lineage>
</organism>
<feature type="domain" description="Eukaryotic glycogen debranching enzyme N-terminal" evidence="19">
    <location>
        <begin position="46"/>
        <end position="145"/>
    </location>
</feature>
<evidence type="ECO:0000256" key="11">
    <source>
        <dbReference type="ARBA" id="ARBA00022801"/>
    </source>
</evidence>